<dbReference type="Proteomes" id="UP000789901">
    <property type="component" value="Unassembled WGS sequence"/>
</dbReference>
<name>A0ABM8W5V3_GIGMA</name>
<proteinExistence type="predicted"/>
<keyword evidence="2" id="KW-1185">Reference proteome</keyword>
<feature type="non-terminal residue" evidence="1">
    <location>
        <position position="43"/>
    </location>
</feature>
<reference evidence="1 2" key="1">
    <citation type="submission" date="2021-06" db="EMBL/GenBank/DDBJ databases">
        <authorList>
            <person name="Kallberg Y."/>
            <person name="Tangrot J."/>
            <person name="Rosling A."/>
        </authorList>
    </citation>
    <scope>NUCLEOTIDE SEQUENCE [LARGE SCALE GENOMIC DNA]</scope>
    <source>
        <strain evidence="1 2">120-4 pot B 10/14</strain>
    </source>
</reference>
<gene>
    <name evidence="1" type="ORF">GMARGA_LOCUS3733</name>
</gene>
<evidence type="ECO:0000313" key="2">
    <source>
        <dbReference type="Proteomes" id="UP000789901"/>
    </source>
</evidence>
<dbReference type="EMBL" id="CAJVQB010001384">
    <property type="protein sequence ID" value="CAG8533413.1"/>
    <property type="molecule type" value="Genomic_DNA"/>
</dbReference>
<organism evidence="1 2">
    <name type="scientific">Gigaspora margarita</name>
    <dbReference type="NCBI Taxonomy" id="4874"/>
    <lineage>
        <taxon>Eukaryota</taxon>
        <taxon>Fungi</taxon>
        <taxon>Fungi incertae sedis</taxon>
        <taxon>Mucoromycota</taxon>
        <taxon>Glomeromycotina</taxon>
        <taxon>Glomeromycetes</taxon>
        <taxon>Diversisporales</taxon>
        <taxon>Gigasporaceae</taxon>
        <taxon>Gigaspora</taxon>
    </lineage>
</organism>
<accession>A0ABM8W5V3</accession>
<evidence type="ECO:0000313" key="1">
    <source>
        <dbReference type="EMBL" id="CAG8533413.1"/>
    </source>
</evidence>
<sequence>MASPNNLVSRLVLGRLQTDKRLRKVIYFKTRNGSTELGKVLKK</sequence>
<comment type="caution">
    <text evidence="1">The sequence shown here is derived from an EMBL/GenBank/DDBJ whole genome shotgun (WGS) entry which is preliminary data.</text>
</comment>
<protein>
    <submittedName>
        <fullName evidence="1">41365_t:CDS:1</fullName>
    </submittedName>
</protein>